<feature type="domain" description="IclR-ED" evidence="5">
    <location>
        <begin position="64"/>
        <end position="247"/>
    </location>
</feature>
<accession>A0ABU3VDY2</accession>
<dbReference type="Gene3D" id="1.10.10.10">
    <property type="entry name" value="Winged helix-like DNA-binding domain superfamily/Winged helix DNA-binding domain"/>
    <property type="match status" value="1"/>
</dbReference>
<dbReference type="PANTHER" id="PTHR30136:SF24">
    <property type="entry name" value="HTH-TYPE TRANSCRIPTIONAL REPRESSOR ALLR"/>
    <property type="match status" value="1"/>
</dbReference>
<keyword evidence="1" id="KW-0805">Transcription regulation</keyword>
<evidence type="ECO:0000313" key="7">
    <source>
        <dbReference type="Proteomes" id="UP001255416"/>
    </source>
</evidence>
<reference evidence="7" key="1">
    <citation type="submission" date="2023-05" db="EMBL/GenBank/DDBJ databases">
        <title>Sedimentitalea sp. nov. JM2-8.</title>
        <authorList>
            <person name="Huang J."/>
        </authorList>
    </citation>
    <scope>NUCLEOTIDE SEQUENCE [LARGE SCALE GENOMIC DNA]</scope>
    <source>
        <strain evidence="7">KHS03</strain>
    </source>
</reference>
<organism evidence="6 7">
    <name type="scientific">Sedimentitalea todarodis</name>
    <dbReference type="NCBI Taxonomy" id="1631240"/>
    <lineage>
        <taxon>Bacteria</taxon>
        <taxon>Pseudomonadati</taxon>
        <taxon>Pseudomonadota</taxon>
        <taxon>Alphaproteobacteria</taxon>
        <taxon>Rhodobacterales</taxon>
        <taxon>Paracoccaceae</taxon>
        <taxon>Sedimentitalea</taxon>
    </lineage>
</organism>
<protein>
    <submittedName>
        <fullName evidence="6">IclR family transcriptional regulator</fullName>
    </submittedName>
</protein>
<dbReference type="SMART" id="SM00346">
    <property type="entry name" value="HTH_ICLR"/>
    <property type="match status" value="1"/>
</dbReference>
<dbReference type="PROSITE" id="PS51078">
    <property type="entry name" value="ICLR_ED"/>
    <property type="match status" value="1"/>
</dbReference>
<dbReference type="Gene3D" id="3.30.450.40">
    <property type="match status" value="1"/>
</dbReference>
<dbReference type="InterPro" id="IPR014757">
    <property type="entry name" value="Tscrpt_reg_IclR_C"/>
</dbReference>
<dbReference type="InterPro" id="IPR050707">
    <property type="entry name" value="HTH_MetabolicPath_Reg"/>
</dbReference>
<name>A0ABU3VDY2_9RHOB</name>
<evidence type="ECO:0000259" key="4">
    <source>
        <dbReference type="PROSITE" id="PS51077"/>
    </source>
</evidence>
<dbReference type="EMBL" id="JASMWN010000007">
    <property type="protein sequence ID" value="MDU9004383.1"/>
    <property type="molecule type" value="Genomic_DNA"/>
</dbReference>
<dbReference type="PROSITE" id="PS51077">
    <property type="entry name" value="HTH_ICLR"/>
    <property type="match status" value="1"/>
</dbReference>
<keyword evidence="7" id="KW-1185">Reference proteome</keyword>
<dbReference type="InterPro" id="IPR036390">
    <property type="entry name" value="WH_DNA-bd_sf"/>
</dbReference>
<feature type="domain" description="HTH iclR-type" evidence="4">
    <location>
        <begin position="1"/>
        <end position="63"/>
    </location>
</feature>
<dbReference type="Pfam" id="PF09339">
    <property type="entry name" value="HTH_IclR"/>
    <property type="match status" value="1"/>
</dbReference>
<dbReference type="Pfam" id="PF01614">
    <property type="entry name" value="IclR_C"/>
    <property type="match status" value="1"/>
</dbReference>
<keyword evidence="2" id="KW-0238">DNA-binding</keyword>
<keyword evidence="3" id="KW-0804">Transcription</keyword>
<dbReference type="SUPFAM" id="SSF55781">
    <property type="entry name" value="GAF domain-like"/>
    <property type="match status" value="1"/>
</dbReference>
<dbReference type="Proteomes" id="UP001255416">
    <property type="component" value="Unassembled WGS sequence"/>
</dbReference>
<evidence type="ECO:0000256" key="2">
    <source>
        <dbReference type="ARBA" id="ARBA00023125"/>
    </source>
</evidence>
<gene>
    <name evidence="6" type="ORF">QO231_11030</name>
</gene>
<evidence type="ECO:0000259" key="5">
    <source>
        <dbReference type="PROSITE" id="PS51078"/>
    </source>
</evidence>
<sequence length="251" mass="26593">MKTLQNAMAALSMIADSSEPVAVAEIGKRLDLPRSSASRLMSSLRTGGLVEQDAKSRRYSPGPLAWRLGVGYHAVGYDAELIEQAMMSLTLATGFTSWMAVLNSANIVLLRQHQGQVPSQFTVRLGQSLPAHATAVGKALLSRLPDSAISALYDDRLPRETDHTIATPLALLTDIRNIRSKGYAASAQEAFPGVISVGGAIYGAVSNCAIGLSLSFPVGLGDPEVVAALLTDALRHVGRELGDHYWLGTVT</sequence>
<proteinExistence type="predicted"/>
<dbReference type="InterPro" id="IPR036388">
    <property type="entry name" value="WH-like_DNA-bd_sf"/>
</dbReference>
<evidence type="ECO:0000313" key="6">
    <source>
        <dbReference type="EMBL" id="MDU9004383.1"/>
    </source>
</evidence>
<dbReference type="InterPro" id="IPR005471">
    <property type="entry name" value="Tscrpt_reg_IclR_N"/>
</dbReference>
<dbReference type="SUPFAM" id="SSF46785">
    <property type="entry name" value="Winged helix' DNA-binding domain"/>
    <property type="match status" value="1"/>
</dbReference>
<dbReference type="PANTHER" id="PTHR30136">
    <property type="entry name" value="HELIX-TURN-HELIX TRANSCRIPTIONAL REGULATOR, ICLR FAMILY"/>
    <property type="match status" value="1"/>
</dbReference>
<comment type="caution">
    <text evidence="6">The sequence shown here is derived from an EMBL/GenBank/DDBJ whole genome shotgun (WGS) entry which is preliminary data.</text>
</comment>
<dbReference type="InterPro" id="IPR029016">
    <property type="entry name" value="GAF-like_dom_sf"/>
</dbReference>
<dbReference type="RefSeq" id="WP_316776055.1">
    <property type="nucleotide sequence ID" value="NZ_JASMWN010000007.1"/>
</dbReference>
<evidence type="ECO:0000256" key="3">
    <source>
        <dbReference type="ARBA" id="ARBA00023163"/>
    </source>
</evidence>
<evidence type="ECO:0000256" key="1">
    <source>
        <dbReference type="ARBA" id="ARBA00023015"/>
    </source>
</evidence>